<evidence type="ECO:0000313" key="3">
    <source>
        <dbReference type="Proteomes" id="UP000297814"/>
    </source>
</evidence>
<keyword evidence="3" id="KW-1185">Reference proteome</keyword>
<accession>A0A4Z1GVZ1</accession>
<dbReference type="EMBL" id="PQXK01000031">
    <property type="protein sequence ID" value="TGO40785.1"/>
    <property type="molecule type" value="Genomic_DNA"/>
</dbReference>
<gene>
    <name evidence="2" type="ORF">BHYA_0031g00070</name>
</gene>
<feature type="compositionally biased region" description="Basic and acidic residues" evidence="1">
    <location>
        <begin position="39"/>
        <end position="52"/>
    </location>
</feature>
<dbReference type="AlphaFoldDB" id="A0A4Z1GVZ1"/>
<protein>
    <submittedName>
        <fullName evidence="2">Uncharacterized protein</fullName>
    </submittedName>
</protein>
<feature type="region of interest" description="Disordered" evidence="1">
    <location>
        <begin position="39"/>
        <end position="62"/>
    </location>
</feature>
<name>A0A4Z1GVZ1_9HELO</name>
<dbReference type="Proteomes" id="UP000297814">
    <property type="component" value="Unassembled WGS sequence"/>
</dbReference>
<evidence type="ECO:0000313" key="2">
    <source>
        <dbReference type="EMBL" id="TGO40785.1"/>
    </source>
</evidence>
<proteinExistence type="predicted"/>
<reference evidence="2 3" key="1">
    <citation type="submission" date="2017-12" db="EMBL/GenBank/DDBJ databases">
        <title>Comparative genomics of Botrytis spp.</title>
        <authorList>
            <person name="Valero-Jimenez C.A."/>
            <person name="Tapia P."/>
            <person name="Veloso J."/>
            <person name="Silva-Moreno E."/>
            <person name="Staats M."/>
            <person name="Valdes J.H."/>
            <person name="Van Kan J.A.L."/>
        </authorList>
    </citation>
    <scope>NUCLEOTIDE SEQUENCE [LARGE SCALE GENOMIC DNA]</scope>
    <source>
        <strain evidence="2 3">Bh0001</strain>
    </source>
</reference>
<sequence length="179" mass="19767">MTSSPSKDAIKLPPIRRLPLVFASVGSSGVVEDSCKQHREIRNGQNIRDRSPGEGTPGTKVAKKDGQHLLGIGCQEKSLKIHDELEDIQESTLSIKEEYDHTFRVLLLHTYNDTGNLKQDETVNYVSSLSASDVIIATDYAYLERIIGDGQAHILRRHLLPAGINQIWVRSGGLLVVEA</sequence>
<organism evidence="2 3">
    <name type="scientific">Botrytis hyacinthi</name>
    <dbReference type="NCBI Taxonomy" id="278943"/>
    <lineage>
        <taxon>Eukaryota</taxon>
        <taxon>Fungi</taxon>
        <taxon>Dikarya</taxon>
        <taxon>Ascomycota</taxon>
        <taxon>Pezizomycotina</taxon>
        <taxon>Leotiomycetes</taxon>
        <taxon>Helotiales</taxon>
        <taxon>Sclerotiniaceae</taxon>
        <taxon>Botrytis</taxon>
    </lineage>
</organism>
<comment type="caution">
    <text evidence="2">The sequence shown here is derived from an EMBL/GenBank/DDBJ whole genome shotgun (WGS) entry which is preliminary data.</text>
</comment>
<evidence type="ECO:0000256" key="1">
    <source>
        <dbReference type="SAM" id="MobiDB-lite"/>
    </source>
</evidence>